<evidence type="ECO:0000313" key="2">
    <source>
        <dbReference type="EMBL" id="ATA85936.1"/>
    </source>
</evidence>
<feature type="signal peptide" evidence="1">
    <location>
        <begin position="1"/>
        <end position="26"/>
    </location>
</feature>
<reference evidence="3" key="1">
    <citation type="submission" date="2017-06" db="EMBL/GenBank/DDBJ databases">
        <title>Capnocytophaga spp. assemblies.</title>
        <authorList>
            <person name="Gulvik C.A."/>
        </authorList>
    </citation>
    <scope>NUCLEOTIDE SEQUENCE [LARGE SCALE GENOMIC DNA]</scope>
    <source>
        <strain evidence="3">H1496</strain>
    </source>
</reference>
<organism evidence="2 3">
    <name type="scientific">Capnocytophaga gingivalis</name>
    <dbReference type="NCBI Taxonomy" id="1017"/>
    <lineage>
        <taxon>Bacteria</taxon>
        <taxon>Pseudomonadati</taxon>
        <taxon>Bacteroidota</taxon>
        <taxon>Flavobacteriia</taxon>
        <taxon>Flavobacteriales</taxon>
        <taxon>Flavobacteriaceae</taxon>
        <taxon>Capnocytophaga</taxon>
    </lineage>
</organism>
<dbReference type="EMBL" id="CP022386">
    <property type="protein sequence ID" value="ATA85936.1"/>
    <property type="molecule type" value="Genomic_DNA"/>
</dbReference>
<dbReference type="KEGG" id="cgh:CGC50_01440"/>
<evidence type="ECO:0008006" key="4">
    <source>
        <dbReference type="Google" id="ProtNLM"/>
    </source>
</evidence>
<keyword evidence="1" id="KW-0732">Signal</keyword>
<dbReference type="RefSeq" id="WP_095909393.1">
    <property type="nucleotide sequence ID" value="NZ_CAUVLU010000006.1"/>
</dbReference>
<dbReference type="PROSITE" id="PS51257">
    <property type="entry name" value="PROKAR_LIPOPROTEIN"/>
    <property type="match status" value="1"/>
</dbReference>
<proteinExistence type="predicted"/>
<accession>A0A250FPJ9</accession>
<evidence type="ECO:0000313" key="3">
    <source>
        <dbReference type="Proteomes" id="UP000217250"/>
    </source>
</evidence>
<name>A0A250FPJ9_9FLAO</name>
<dbReference type="Proteomes" id="UP000217250">
    <property type="component" value="Chromosome"/>
</dbReference>
<dbReference type="AlphaFoldDB" id="A0A250FPJ9"/>
<feature type="chain" id="PRO_5012173923" description="Lipoprotein" evidence="1">
    <location>
        <begin position="27"/>
        <end position="244"/>
    </location>
</feature>
<sequence>MKKLFSKAKGLTIVILFLLLSCKTIKEENTEMFKDFLQQEKINYKNIIYSSYYKDFFCKIAHKTHYKDSTFLKYNRIYIQEEPYPMLSLYIFHPSGKVFRSYMKLDNEKLSKPNDEGICYTKTAIKIHLEGGGFFLLEDNKLIFQDHFFNLGGNLPFGRTHNAAIHTDVIFGNIENDTITSYKMYRAKKLSFSKKIFEPAVKRVRKIYLEKDLHPALKEDCTNKEVYYLIPEGSKIELFGYKKR</sequence>
<gene>
    <name evidence="2" type="ORF">CGC50_01440</name>
</gene>
<dbReference type="GeneID" id="84807230"/>
<evidence type="ECO:0000256" key="1">
    <source>
        <dbReference type="SAM" id="SignalP"/>
    </source>
</evidence>
<protein>
    <recommendedName>
        <fullName evidence="4">Lipoprotein</fullName>
    </recommendedName>
</protein>